<keyword evidence="2" id="KW-1185">Reference proteome</keyword>
<sequence length="188" mass="21214">MVNAIAAGKTKVPTNSMKITNCIEKQKVPHKSFTSTSSIKLCTVELIHLRRCDNKTLNLSGTTVLHAALGMKICFLLGNVLNINDDKYLSSPKRSKFFLCNVSTTLSEYLSTISGFAKIGTQYPSDPFGALILYIQKHPWKTRDTTKNRLKRLGLMMRNIVLKHLNSSKPMFAPLLEIFCFHHRELIT</sequence>
<evidence type="ECO:0000313" key="2">
    <source>
        <dbReference type="Proteomes" id="UP000001996"/>
    </source>
</evidence>
<name>A5DSG3_LODEL</name>
<dbReference type="OrthoDB" id="10392238at2759"/>
<reference evidence="1 2" key="1">
    <citation type="journal article" date="2009" name="Nature">
        <title>Evolution of pathogenicity and sexual reproduction in eight Candida genomes.</title>
        <authorList>
            <person name="Butler G."/>
            <person name="Rasmussen M.D."/>
            <person name="Lin M.F."/>
            <person name="Santos M.A."/>
            <person name="Sakthikumar S."/>
            <person name="Munro C.A."/>
            <person name="Rheinbay E."/>
            <person name="Grabherr M."/>
            <person name="Forche A."/>
            <person name="Reedy J.L."/>
            <person name="Agrafioti I."/>
            <person name="Arnaud M.B."/>
            <person name="Bates S."/>
            <person name="Brown A.J."/>
            <person name="Brunke S."/>
            <person name="Costanzo M.C."/>
            <person name="Fitzpatrick D.A."/>
            <person name="de Groot P.W."/>
            <person name="Harris D."/>
            <person name="Hoyer L.L."/>
            <person name="Hube B."/>
            <person name="Klis F.M."/>
            <person name="Kodira C."/>
            <person name="Lennard N."/>
            <person name="Logue M.E."/>
            <person name="Martin R."/>
            <person name="Neiman A.M."/>
            <person name="Nikolaou E."/>
            <person name="Quail M.A."/>
            <person name="Quinn J."/>
            <person name="Santos M.C."/>
            <person name="Schmitzberger F.F."/>
            <person name="Sherlock G."/>
            <person name="Shah P."/>
            <person name="Silverstein K.A."/>
            <person name="Skrzypek M.S."/>
            <person name="Soll D."/>
            <person name="Staggs R."/>
            <person name="Stansfield I."/>
            <person name="Stumpf M.P."/>
            <person name="Sudbery P.E."/>
            <person name="Srikantha T."/>
            <person name="Zeng Q."/>
            <person name="Berman J."/>
            <person name="Berriman M."/>
            <person name="Heitman J."/>
            <person name="Gow N.A."/>
            <person name="Lorenz M.C."/>
            <person name="Birren B.W."/>
            <person name="Kellis M."/>
            <person name="Cuomo C.A."/>
        </authorList>
    </citation>
    <scope>NUCLEOTIDE SEQUENCE [LARGE SCALE GENOMIC DNA]</scope>
    <source>
        <strain evidence="2">ATCC 11503 / BCRC 21390 / CBS 2605 / JCM 1781 / NBRC 1676 / NRRL YB-4239</strain>
    </source>
</reference>
<proteinExistence type="predicted"/>
<protein>
    <submittedName>
        <fullName evidence="1">Uncharacterized protein</fullName>
    </submittedName>
</protein>
<accession>A5DSG3</accession>
<evidence type="ECO:0000313" key="1">
    <source>
        <dbReference type="EMBL" id="EDK42120.1"/>
    </source>
</evidence>
<organism evidence="1 2">
    <name type="scientific">Lodderomyces elongisporus (strain ATCC 11503 / CBS 2605 / JCM 1781 / NBRC 1676 / NRRL YB-4239)</name>
    <name type="common">Yeast</name>
    <name type="synonym">Saccharomyces elongisporus</name>
    <dbReference type="NCBI Taxonomy" id="379508"/>
    <lineage>
        <taxon>Eukaryota</taxon>
        <taxon>Fungi</taxon>
        <taxon>Dikarya</taxon>
        <taxon>Ascomycota</taxon>
        <taxon>Saccharomycotina</taxon>
        <taxon>Pichiomycetes</taxon>
        <taxon>Debaryomycetaceae</taxon>
        <taxon>Candida/Lodderomyces clade</taxon>
        <taxon>Lodderomyces</taxon>
    </lineage>
</organism>
<dbReference type="InParanoid" id="A5DSG3"/>
<dbReference type="AlphaFoldDB" id="A5DSG3"/>
<dbReference type="Proteomes" id="UP000001996">
    <property type="component" value="Unassembled WGS sequence"/>
</dbReference>
<dbReference type="EMBL" id="CH981524">
    <property type="protein sequence ID" value="EDK42120.1"/>
    <property type="molecule type" value="Genomic_DNA"/>
</dbReference>
<gene>
    <name evidence="1" type="ORF">LELG_00299</name>
</gene>
<dbReference type="HOGENOM" id="CLU_1441294_0_0_1"/>